<name>A0AAU9UAB6_EUPED</name>
<evidence type="ECO:0000313" key="2">
    <source>
        <dbReference type="Proteomes" id="UP001153954"/>
    </source>
</evidence>
<accession>A0AAU9UAB6</accession>
<organism evidence="1 2">
    <name type="scientific">Euphydryas editha</name>
    <name type="common">Edith's checkerspot</name>
    <dbReference type="NCBI Taxonomy" id="104508"/>
    <lineage>
        <taxon>Eukaryota</taxon>
        <taxon>Metazoa</taxon>
        <taxon>Ecdysozoa</taxon>
        <taxon>Arthropoda</taxon>
        <taxon>Hexapoda</taxon>
        <taxon>Insecta</taxon>
        <taxon>Pterygota</taxon>
        <taxon>Neoptera</taxon>
        <taxon>Endopterygota</taxon>
        <taxon>Lepidoptera</taxon>
        <taxon>Glossata</taxon>
        <taxon>Ditrysia</taxon>
        <taxon>Papilionoidea</taxon>
        <taxon>Nymphalidae</taxon>
        <taxon>Nymphalinae</taxon>
        <taxon>Euphydryas</taxon>
    </lineage>
</organism>
<gene>
    <name evidence="1" type="ORF">EEDITHA_LOCUS10414</name>
</gene>
<sequence>MVDCTESNKNLEENRDEDIKEWSDDMCIRIATEDNFPAKVKDLSVQKDIINRFLNFYLSGKVQKGLSAKDIIFAAISIMPCTMNSEEFIWQNAHYSQDGTLFFLTPECKLKTEIKNVMMKHKQNSADNKLEQQQVYKEQNVTEMLDGEPHTDSTFKTNDVDFTELPLEELMWFRKKSLYKHDTTMNIQIKEYGPVENLAFCKSCNELLAKWETDMIARLKLKYFFGIAALSLMRSIVKSYQHVMKMFTSTFPSICTFPITCSFPITFAYINDYIIYSPPSELCVKKTFKTFRKLERKVQIMFAKLVIESFFITKKKQEDEEGRWINTQIKNVFHVTVLAHTSNYGMEIINMLQEVACRGDFLKIFKAFRTEETAISWNKVNDFLKKYLCQSSCQVTCYWARVIDKEQFKYLSCEKNYELAVIIAVYIEHVTGNKMIWNARWVKSGTNLEKYKQLGHKIYEEIIKNYDDEDNYRLLFLDKYIESQKYID</sequence>
<dbReference type="Proteomes" id="UP001153954">
    <property type="component" value="Unassembled WGS sequence"/>
</dbReference>
<evidence type="ECO:0000313" key="1">
    <source>
        <dbReference type="EMBL" id="CAH2094896.1"/>
    </source>
</evidence>
<proteinExistence type="predicted"/>
<dbReference type="EMBL" id="CAKOGL010000014">
    <property type="protein sequence ID" value="CAH2094896.1"/>
    <property type="molecule type" value="Genomic_DNA"/>
</dbReference>
<protein>
    <submittedName>
        <fullName evidence="1">Uncharacterized protein</fullName>
    </submittedName>
</protein>
<comment type="caution">
    <text evidence="1">The sequence shown here is derived from an EMBL/GenBank/DDBJ whole genome shotgun (WGS) entry which is preliminary data.</text>
</comment>
<keyword evidence="2" id="KW-1185">Reference proteome</keyword>
<reference evidence="1" key="1">
    <citation type="submission" date="2022-03" db="EMBL/GenBank/DDBJ databases">
        <authorList>
            <person name="Tunstrom K."/>
        </authorList>
    </citation>
    <scope>NUCLEOTIDE SEQUENCE</scope>
</reference>
<dbReference type="AlphaFoldDB" id="A0AAU9UAB6"/>